<sequence>MSPALGPSVFPDAERERLLALKGVGPAVLLRLEQTGHAPLAALVGADPVEIVAEIADLMRSSCWKNNPHAIRAIGSAIDLANLQHEEGQA</sequence>
<dbReference type="EMBL" id="FOCW01000002">
    <property type="protein sequence ID" value="SEN47482.1"/>
    <property type="molecule type" value="Genomic_DNA"/>
</dbReference>
<name>A0A1H8GTU9_9BURK</name>
<evidence type="ECO:0008006" key="3">
    <source>
        <dbReference type="Google" id="ProtNLM"/>
    </source>
</evidence>
<dbReference type="Proteomes" id="UP000199531">
    <property type="component" value="Unassembled WGS sequence"/>
</dbReference>
<gene>
    <name evidence="1" type="ORF">SAMN02745977_01330</name>
</gene>
<reference evidence="1 2" key="1">
    <citation type="submission" date="2016-10" db="EMBL/GenBank/DDBJ databases">
        <authorList>
            <person name="de Groot N.N."/>
        </authorList>
    </citation>
    <scope>NUCLEOTIDE SEQUENCE [LARGE SCALE GENOMIC DNA]</scope>
    <source>
        <strain evidence="1 2">DSM 15123</strain>
    </source>
</reference>
<accession>A0A1H8GTU9</accession>
<organism evidence="1 2">
    <name type="scientific">Brachymonas denitrificans DSM 15123</name>
    <dbReference type="NCBI Taxonomy" id="1121117"/>
    <lineage>
        <taxon>Bacteria</taxon>
        <taxon>Pseudomonadati</taxon>
        <taxon>Pseudomonadota</taxon>
        <taxon>Betaproteobacteria</taxon>
        <taxon>Burkholderiales</taxon>
        <taxon>Comamonadaceae</taxon>
        <taxon>Brachymonas</taxon>
    </lineage>
</organism>
<protein>
    <recommendedName>
        <fullName evidence="3">Helix-hairpin-helix domain-containing protein</fullName>
    </recommendedName>
</protein>
<evidence type="ECO:0000313" key="1">
    <source>
        <dbReference type="EMBL" id="SEN47482.1"/>
    </source>
</evidence>
<keyword evidence="2" id="KW-1185">Reference proteome</keyword>
<dbReference type="OrthoDB" id="4467269at2"/>
<evidence type="ECO:0000313" key="2">
    <source>
        <dbReference type="Proteomes" id="UP000199531"/>
    </source>
</evidence>
<proteinExistence type="predicted"/>
<dbReference type="AlphaFoldDB" id="A0A1H8GTU9"/>
<dbReference type="RefSeq" id="WP_091815691.1">
    <property type="nucleotide sequence ID" value="NZ_FOCW01000002.1"/>
</dbReference>
<dbReference type="STRING" id="1121117.SAMN02745977_01330"/>